<proteinExistence type="predicted"/>
<name>A0A6L2Q2B7_COPFO</name>
<dbReference type="InterPro" id="IPR019734">
    <property type="entry name" value="TPR_rpt"/>
</dbReference>
<evidence type="ECO:0000313" key="6">
    <source>
        <dbReference type="EMBL" id="GFG36948.1"/>
    </source>
</evidence>
<dbReference type="GO" id="GO:0003755">
    <property type="term" value="F:peptidyl-prolyl cis-trans isomerase activity"/>
    <property type="evidence" value="ECO:0007669"/>
    <property type="project" value="UniProtKB-KW"/>
</dbReference>
<evidence type="ECO:0000256" key="3">
    <source>
        <dbReference type="ARBA" id="ARBA00023110"/>
    </source>
</evidence>
<reference evidence="7" key="1">
    <citation type="submission" date="2020-01" db="EMBL/GenBank/DDBJ databases">
        <title>Draft genome sequence of the Termite Coptotermes fromosanus.</title>
        <authorList>
            <person name="Itakura S."/>
            <person name="Yosikawa Y."/>
            <person name="Umezawa K."/>
        </authorList>
    </citation>
    <scope>NUCLEOTIDE SEQUENCE [LARGE SCALE GENOMIC DNA]</scope>
</reference>
<evidence type="ECO:0000259" key="5">
    <source>
        <dbReference type="PROSITE" id="PS50072"/>
    </source>
</evidence>
<gene>
    <name evidence="6" type="ORF">Cfor_12480</name>
</gene>
<evidence type="ECO:0000313" key="7">
    <source>
        <dbReference type="Proteomes" id="UP000502823"/>
    </source>
</evidence>
<dbReference type="PANTHER" id="PTHR11071:SF561">
    <property type="entry name" value="PEPTIDYL-PROLYL CIS-TRANS ISOMERASE D-RELATED"/>
    <property type="match status" value="1"/>
</dbReference>
<keyword evidence="4" id="KW-0413">Isomerase</keyword>
<dbReference type="PRINTS" id="PR00153">
    <property type="entry name" value="CSAPPISMRASE"/>
</dbReference>
<dbReference type="PROSITE" id="PS50072">
    <property type="entry name" value="CSA_PPIASE_2"/>
    <property type="match status" value="1"/>
</dbReference>
<dbReference type="InterPro" id="IPR029000">
    <property type="entry name" value="Cyclophilin-like_dom_sf"/>
</dbReference>
<dbReference type="Proteomes" id="UP000502823">
    <property type="component" value="Unassembled WGS sequence"/>
</dbReference>
<evidence type="ECO:0000256" key="4">
    <source>
        <dbReference type="ARBA" id="ARBA00023235"/>
    </source>
</evidence>
<accession>A0A6L2Q2B7</accession>
<dbReference type="AlphaFoldDB" id="A0A6L2Q2B7"/>
<dbReference type="Gene3D" id="1.25.40.10">
    <property type="entry name" value="Tetratricopeptide repeat domain"/>
    <property type="match status" value="1"/>
</dbReference>
<organism evidence="6 7">
    <name type="scientific">Coptotermes formosanus</name>
    <name type="common">Formosan subterranean termite</name>
    <dbReference type="NCBI Taxonomy" id="36987"/>
    <lineage>
        <taxon>Eukaryota</taxon>
        <taxon>Metazoa</taxon>
        <taxon>Ecdysozoa</taxon>
        <taxon>Arthropoda</taxon>
        <taxon>Hexapoda</taxon>
        <taxon>Insecta</taxon>
        <taxon>Pterygota</taxon>
        <taxon>Neoptera</taxon>
        <taxon>Polyneoptera</taxon>
        <taxon>Dictyoptera</taxon>
        <taxon>Blattodea</taxon>
        <taxon>Blattoidea</taxon>
        <taxon>Termitoidae</taxon>
        <taxon>Rhinotermitidae</taxon>
        <taxon>Coptotermes</taxon>
    </lineage>
</organism>
<dbReference type="PANTHER" id="PTHR11071">
    <property type="entry name" value="PEPTIDYL-PROLYL CIS-TRANS ISOMERASE"/>
    <property type="match status" value="1"/>
</dbReference>
<keyword evidence="3" id="KW-0697">Rotamase</keyword>
<keyword evidence="7" id="KW-1185">Reference proteome</keyword>
<dbReference type="GO" id="GO:0005737">
    <property type="term" value="C:cytoplasm"/>
    <property type="evidence" value="ECO:0007669"/>
    <property type="project" value="TreeGrafter"/>
</dbReference>
<dbReference type="SUPFAM" id="SSF48452">
    <property type="entry name" value="TPR-like"/>
    <property type="match status" value="1"/>
</dbReference>
<evidence type="ECO:0000256" key="1">
    <source>
        <dbReference type="ARBA" id="ARBA00000971"/>
    </source>
</evidence>
<dbReference type="Gene3D" id="2.40.100.10">
    <property type="entry name" value="Cyclophilin-like"/>
    <property type="match status" value="1"/>
</dbReference>
<dbReference type="GO" id="GO:0006457">
    <property type="term" value="P:protein folding"/>
    <property type="evidence" value="ECO:0007669"/>
    <property type="project" value="TreeGrafter"/>
</dbReference>
<dbReference type="FunCoup" id="A0A6L2Q2B7">
    <property type="interactions" value="1862"/>
</dbReference>
<dbReference type="EMBL" id="BLKM01000661">
    <property type="protein sequence ID" value="GFG36948.1"/>
    <property type="molecule type" value="Genomic_DNA"/>
</dbReference>
<dbReference type="SUPFAM" id="SSF50891">
    <property type="entry name" value="Cyclophilin-like"/>
    <property type="match status" value="1"/>
</dbReference>
<dbReference type="EC" id="5.2.1.8" evidence="2"/>
<feature type="domain" description="PPIase cyclophilin-type" evidence="5">
    <location>
        <begin position="10"/>
        <end position="173"/>
    </location>
</feature>
<dbReference type="OrthoDB" id="407558at2759"/>
<dbReference type="InterPro" id="IPR011990">
    <property type="entry name" value="TPR-like_helical_dom_sf"/>
</dbReference>
<comment type="caution">
    <text evidence="6">The sequence shown here is derived from an EMBL/GenBank/DDBJ whole genome shotgun (WGS) entry which is preliminary data.</text>
</comment>
<protein>
    <recommendedName>
        <fullName evidence="2">peptidylprolyl isomerase</fullName>
        <ecNumber evidence="2">5.2.1.8</ecNumber>
    </recommendedName>
</protein>
<sequence length="373" mass="42082">MESVTNPIVFLDVCIGPNRVGRIIIELFKDIVPKTAENFRALCTGEKGIGICGKPLHLKGSIFHRTIPVCLIQGGDIAEFNGTSGESIYGWTFEHENYALKHHSPGLLSMVNVDDKTCCSQFSITISACPHLDGKNVVFGEVKKGLGVVQEVNYIDTQEGRPIVKCWIENCGELGPDDDWGLGESDGTEDIYPPYPADWSVPDQQPEVHALENVVNEIKNSGNKFFKARNFVRANAKYRKALRYIEWSRSKVEELESIPVPVGFVDAERICLLNGAAAFLERKLFRHALENCEMALRLDSPSAKVLYRRAKAKQGLNEWASALADLKWALSLSRNDKVIQGAIISLRKLMLNYLRKEKMWYRSMFKRYEINQK</sequence>
<dbReference type="SMART" id="SM00028">
    <property type="entry name" value="TPR"/>
    <property type="match status" value="2"/>
</dbReference>
<dbReference type="GO" id="GO:0016018">
    <property type="term" value="F:cyclosporin A binding"/>
    <property type="evidence" value="ECO:0007669"/>
    <property type="project" value="TreeGrafter"/>
</dbReference>
<dbReference type="FunFam" id="2.40.100.10:FF:000025">
    <property type="entry name" value="Peptidyl-prolyl cis-trans isomerase CYP19-2"/>
    <property type="match status" value="1"/>
</dbReference>
<dbReference type="InterPro" id="IPR002130">
    <property type="entry name" value="Cyclophilin-type_PPIase_dom"/>
</dbReference>
<dbReference type="InParanoid" id="A0A6L2Q2B7"/>
<dbReference type="Pfam" id="PF00160">
    <property type="entry name" value="Pro_isomerase"/>
    <property type="match status" value="1"/>
</dbReference>
<comment type="catalytic activity">
    <reaction evidence="1">
        <text>[protein]-peptidylproline (omega=180) = [protein]-peptidylproline (omega=0)</text>
        <dbReference type="Rhea" id="RHEA:16237"/>
        <dbReference type="Rhea" id="RHEA-COMP:10747"/>
        <dbReference type="Rhea" id="RHEA-COMP:10748"/>
        <dbReference type="ChEBI" id="CHEBI:83833"/>
        <dbReference type="ChEBI" id="CHEBI:83834"/>
        <dbReference type="EC" id="5.2.1.8"/>
    </reaction>
</comment>
<evidence type="ECO:0000256" key="2">
    <source>
        <dbReference type="ARBA" id="ARBA00013194"/>
    </source>
</evidence>